<evidence type="ECO:0000313" key="7">
    <source>
        <dbReference type="EMBL" id="RMA58609.1"/>
    </source>
</evidence>
<feature type="transmembrane region" description="Helical" evidence="6">
    <location>
        <begin position="60"/>
        <end position="79"/>
    </location>
</feature>
<evidence type="ECO:0000256" key="6">
    <source>
        <dbReference type="SAM" id="Phobius"/>
    </source>
</evidence>
<dbReference type="Pfam" id="PF02588">
    <property type="entry name" value="YitT_membrane"/>
    <property type="match status" value="1"/>
</dbReference>
<keyword evidence="5 6" id="KW-0472">Membrane</keyword>
<dbReference type="OrthoDB" id="1422399at2"/>
<evidence type="ECO:0000313" key="8">
    <source>
        <dbReference type="Proteomes" id="UP000271339"/>
    </source>
</evidence>
<comment type="caution">
    <text evidence="7">The sequence shown here is derived from an EMBL/GenBank/DDBJ whole genome shotgun (WGS) entry which is preliminary data.</text>
</comment>
<feature type="transmembrane region" description="Helical" evidence="6">
    <location>
        <begin position="91"/>
        <end position="108"/>
    </location>
</feature>
<dbReference type="AlphaFoldDB" id="A0A3L9YHD8"/>
<name>A0A3L9YHD8_9FLAO</name>
<dbReference type="PANTHER" id="PTHR33545">
    <property type="entry name" value="UPF0750 MEMBRANE PROTEIN YITT-RELATED"/>
    <property type="match status" value="1"/>
</dbReference>
<dbReference type="PANTHER" id="PTHR33545:SF5">
    <property type="entry name" value="UPF0750 MEMBRANE PROTEIN YITT"/>
    <property type="match status" value="1"/>
</dbReference>
<keyword evidence="3 6" id="KW-0812">Transmembrane</keyword>
<accession>A0A3L9YHD8</accession>
<keyword evidence="2" id="KW-1003">Cell membrane</keyword>
<protein>
    <submittedName>
        <fullName evidence="7">Uncharacterized membrane-anchored protein YitT (DUF2179 family)</fullName>
    </submittedName>
</protein>
<dbReference type="Proteomes" id="UP000271339">
    <property type="component" value="Unassembled WGS sequence"/>
</dbReference>
<feature type="transmembrane region" description="Helical" evidence="6">
    <location>
        <begin position="120"/>
        <end position="140"/>
    </location>
</feature>
<evidence type="ECO:0000256" key="1">
    <source>
        <dbReference type="ARBA" id="ARBA00004651"/>
    </source>
</evidence>
<dbReference type="InterPro" id="IPR051461">
    <property type="entry name" value="UPF0750_membrane"/>
</dbReference>
<dbReference type="GO" id="GO:0005886">
    <property type="term" value="C:plasma membrane"/>
    <property type="evidence" value="ECO:0007669"/>
    <property type="project" value="UniProtKB-SubCell"/>
</dbReference>
<comment type="subcellular location">
    <subcellularLocation>
        <location evidence="1">Cell membrane</location>
        <topology evidence="1">Multi-pass membrane protein</topology>
    </subcellularLocation>
</comment>
<gene>
    <name evidence="7" type="ORF">BXY75_1982</name>
</gene>
<reference evidence="7 8" key="1">
    <citation type="submission" date="2018-10" db="EMBL/GenBank/DDBJ databases">
        <title>Genomic Encyclopedia of Archaeal and Bacterial Type Strains, Phase II (KMG-II): from individual species to whole genera.</title>
        <authorList>
            <person name="Goeker M."/>
        </authorList>
    </citation>
    <scope>NUCLEOTIDE SEQUENCE [LARGE SCALE GENOMIC DNA]</scope>
    <source>
        <strain evidence="7 8">DSM 23424</strain>
    </source>
</reference>
<feature type="transmembrane region" description="Helical" evidence="6">
    <location>
        <begin position="186"/>
        <end position="204"/>
    </location>
</feature>
<keyword evidence="8" id="KW-1185">Reference proteome</keyword>
<evidence type="ECO:0000256" key="2">
    <source>
        <dbReference type="ARBA" id="ARBA00022475"/>
    </source>
</evidence>
<dbReference type="PIRSF" id="PIRSF006483">
    <property type="entry name" value="Membrane_protein_YitT"/>
    <property type="match status" value="1"/>
</dbReference>
<evidence type="ECO:0000256" key="3">
    <source>
        <dbReference type="ARBA" id="ARBA00022692"/>
    </source>
</evidence>
<feature type="transmembrane region" description="Helical" evidence="6">
    <location>
        <begin position="161"/>
        <end position="180"/>
    </location>
</feature>
<dbReference type="InterPro" id="IPR003740">
    <property type="entry name" value="YitT"/>
</dbReference>
<evidence type="ECO:0000256" key="5">
    <source>
        <dbReference type="ARBA" id="ARBA00023136"/>
    </source>
</evidence>
<keyword evidence="4 6" id="KW-1133">Transmembrane helix</keyword>
<evidence type="ECO:0000256" key="4">
    <source>
        <dbReference type="ARBA" id="ARBA00022989"/>
    </source>
</evidence>
<dbReference type="RefSeq" id="WP_121907555.1">
    <property type="nucleotide sequence ID" value="NZ_REFC01000013.1"/>
</dbReference>
<organism evidence="7 8">
    <name type="scientific">Ulvibacter antarcticus</name>
    <dbReference type="NCBI Taxonomy" id="442714"/>
    <lineage>
        <taxon>Bacteria</taxon>
        <taxon>Pseudomonadati</taxon>
        <taxon>Bacteroidota</taxon>
        <taxon>Flavobacteriia</taxon>
        <taxon>Flavobacteriales</taxon>
        <taxon>Flavobacteriaceae</taxon>
        <taxon>Ulvibacter</taxon>
    </lineage>
</organism>
<sequence>MKNILTLKLNKEHLRTEFISYAWVFTGSLLMAISYALFIIPHAIVPGGIMGLSIIANDLTPLTVGVAALCINIPLLLWGTKVLGRKVGIKTAFSMVLVSFFIDLITILTEGKAYVDDVLVSVLFGGVIIGVSVAIVMNAGATTGGNDILVRIIATKVKLPFSQLILIIDGIVILIGIFVFEDFTMAAYSIMAIIAISKTIDYYIKKAMQNRTVLVFSNKNLLIQEELLKNQQSTDNILKLIHHDANDKLILITKNNTKLASLENLIYKVDPDAHVSVLASNSL</sequence>
<dbReference type="EMBL" id="REFC01000013">
    <property type="protein sequence ID" value="RMA58609.1"/>
    <property type="molecule type" value="Genomic_DNA"/>
</dbReference>
<proteinExistence type="predicted"/>
<feature type="transmembrane region" description="Helical" evidence="6">
    <location>
        <begin position="21"/>
        <end position="40"/>
    </location>
</feature>